<keyword evidence="3" id="KW-1185">Reference proteome</keyword>
<evidence type="ECO:0000313" key="3">
    <source>
        <dbReference type="Proteomes" id="UP001396334"/>
    </source>
</evidence>
<proteinExistence type="predicted"/>
<name>A0ABR2SH63_9ROSI</name>
<evidence type="ECO:0000313" key="2">
    <source>
        <dbReference type="EMBL" id="KAK9024262.1"/>
    </source>
</evidence>
<gene>
    <name evidence="2" type="ORF">V6N11_004433</name>
</gene>
<evidence type="ECO:0000256" key="1">
    <source>
        <dbReference type="SAM" id="MobiDB-lite"/>
    </source>
</evidence>
<comment type="caution">
    <text evidence="2">The sequence shown here is derived from an EMBL/GenBank/DDBJ whole genome shotgun (WGS) entry which is preliminary data.</text>
</comment>
<dbReference type="Proteomes" id="UP001396334">
    <property type="component" value="Unassembled WGS sequence"/>
</dbReference>
<dbReference type="EMBL" id="JBBPBN010000015">
    <property type="protein sequence ID" value="KAK9024262.1"/>
    <property type="molecule type" value="Genomic_DNA"/>
</dbReference>
<sequence length="88" mass="10023">MFEVKGQGRAGQGRQEIEAGQGRQEIEARQCRVLQFPFPIPTLTSVSLHYIICFLFISFCPQRDYFSSVSATQLPHLLLPKESQTKVH</sequence>
<reference evidence="2 3" key="1">
    <citation type="journal article" date="2024" name="G3 (Bethesda)">
        <title>Genome assembly of Hibiscus sabdariffa L. provides insights into metabolisms of medicinal natural products.</title>
        <authorList>
            <person name="Kim T."/>
        </authorList>
    </citation>
    <scope>NUCLEOTIDE SEQUENCE [LARGE SCALE GENOMIC DNA]</scope>
    <source>
        <strain evidence="2">TK-2024</strain>
        <tissue evidence="2">Old leaves</tissue>
    </source>
</reference>
<feature type="region of interest" description="Disordered" evidence="1">
    <location>
        <begin position="1"/>
        <end position="22"/>
    </location>
</feature>
<accession>A0ABR2SH63</accession>
<protein>
    <submittedName>
        <fullName evidence="2">Uncharacterized protein</fullName>
    </submittedName>
</protein>
<organism evidence="2 3">
    <name type="scientific">Hibiscus sabdariffa</name>
    <name type="common">roselle</name>
    <dbReference type="NCBI Taxonomy" id="183260"/>
    <lineage>
        <taxon>Eukaryota</taxon>
        <taxon>Viridiplantae</taxon>
        <taxon>Streptophyta</taxon>
        <taxon>Embryophyta</taxon>
        <taxon>Tracheophyta</taxon>
        <taxon>Spermatophyta</taxon>
        <taxon>Magnoliopsida</taxon>
        <taxon>eudicotyledons</taxon>
        <taxon>Gunneridae</taxon>
        <taxon>Pentapetalae</taxon>
        <taxon>rosids</taxon>
        <taxon>malvids</taxon>
        <taxon>Malvales</taxon>
        <taxon>Malvaceae</taxon>
        <taxon>Malvoideae</taxon>
        <taxon>Hibiscus</taxon>
    </lineage>
</organism>